<evidence type="ECO:0000313" key="12">
    <source>
        <dbReference type="Proteomes" id="UP000807469"/>
    </source>
</evidence>
<comment type="cofactor">
    <cofactor evidence="2">
        <name>Zn(2+)</name>
        <dbReference type="ChEBI" id="CHEBI:29105"/>
    </cofactor>
</comment>
<dbReference type="InterPro" id="IPR032466">
    <property type="entry name" value="Metal_Hydrolase"/>
</dbReference>
<dbReference type="InterPro" id="IPR018228">
    <property type="entry name" value="DNase_TatD-rel_CS"/>
</dbReference>
<evidence type="ECO:0000256" key="2">
    <source>
        <dbReference type="ARBA" id="ARBA00001947"/>
    </source>
</evidence>
<evidence type="ECO:0000256" key="1">
    <source>
        <dbReference type="ARBA" id="ARBA00001756"/>
    </source>
</evidence>
<dbReference type="InterPro" id="IPR006680">
    <property type="entry name" value="Amidohydro-rel"/>
</dbReference>
<evidence type="ECO:0000256" key="8">
    <source>
        <dbReference type="ARBA" id="ARBA00022801"/>
    </source>
</evidence>
<evidence type="ECO:0000313" key="11">
    <source>
        <dbReference type="EMBL" id="KAF9475535.1"/>
    </source>
</evidence>
<dbReference type="Proteomes" id="UP000807469">
    <property type="component" value="Unassembled WGS sequence"/>
</dbReference>
<dbReference type="InterPro" id="IPR017593">
    <property type="entry name" value="Allantoinase"/>
</dbReference>
<dbReference type="SUPFAM" id="SSF51556">
    <property type="entry name" value="Metallo-dependent hydrolases"/>
    <property type="match status" value="1"/>
</dbReference>
<keyword evidence="9" id="KW-0862">Zinc</keyword>
<keyword evidence="12" id="KW-1185">Reference proteome</keyword>
<comment type="pathway">
    <text evidence="3">Nitrogen metabolism; (S)-allantoin degradation; allantoate from (S)-allantoin: step 1/1.</text>
</comment>
<dbReference type="GO" id="GO:0008270">
    <property type="term" value="F:zinc ion binding"/>
    <property type="evidence" value="ECO:0007669"/>
    <property type="project" value="InterPro"/>
</dbReference>
<dbReference type="EMBL" id="MU155328">
    <property type="protein sequence ID" value="KAF9475535.1"/>
    <property type="molecule type" value="Genomic_DNA"/>
</dbReference>
<sequence length="458" mass="50213">MSDLLIFSASKVLLPEHDQPTSATIVVDKLSGKIVEVRKGQLTYEELGISSERVELIDAGMNTILPGLVDAHVHLNEPGRTAWEGFYTGTRAAASGGITTLVDMPLNSLPPTTTVANLESKRQAARRQCYTDVAFWGGVIPDNQIHLKPLVQSGVRGFKCFLMESGVDEFPRVTEADLHPALKELEEARSVLLFHAELEEPVVEGEDTNPTRYSTFLASRPPTLETNAISLVAKLQQMYQTVRCHVVHLSAAAALPTIRAAKSAGLPLTVETCFHYLCLAAEDIPDGHAEFKCCPPVREASNRDLLWEALKEGTIDCIVSDHSPCVVELKHLDDGDIMAAWGGISTLGLGLSLLWTEGQKRDISIGQIIRWTSQKTAEHASLGASKGQIKAGYDADFVLWDADVEYTVTKELLQYKNKISPYEGLKLRGRVEQTYLRGRKIFDHVDGFGGSEPIGKLL</sequence>
<dbReference type="Pfam" id="PF01979">
    <property type="entry name" value="Amidohydro_1"/>
    <property type="match status" value="1"/>
</dbReference>
<protein>
    <recommendedName>
        <fullName evidence="6">allantoinase</fullName>
        <ecNumber evidence="6">3.5.2.5</ecNumber>
    </recommendedName>
</protein>
<dbReference type="OrthoDB" id="1924787at2759"/>
<evidence type="ECO:0000256" key="3">
    <source>
        <dbReference type="ARBA" id="ARBA00004968"/>
    </source>
</evidence>
<proteinExistence type="inferred from homology"/>
<comment type="similarity">
    <text evidence="4">Belongs to the metallo-dependent hydrolases superfamily. Allantoinase family.</text>
</comment>
<dbReference type="InterPro" id="IPR002195">
    <property type="entry name" value="Dihydroorotase_CS"/>
</dbReference>
<dbReference type="GO" id="GO:0004038">
    <property type="term" value="F:allantoinase activity"/>
    <property type="evidence" value="ECO:0007669"/>
    <property type="project" value="UniProtKB-EC"/>
</dbReference>
<dbReference type="NCBIfam" id="TIGR03178">
    <property type="entry name" value="allantoinase"/>
    <property type="match status" value="1"/>
</dbReference>
<dbReference type="GO" id="GO:0050897">
    <property type="term" value="F:cobalt ion binding"/>
    <property type="evidence" value="ECO:0007669"/>
    <property type="project" value="InterPro"/>
</dbReference>
<comment type="catalytic activity">
    <reaction evidence="1">
        <text>(S)-allantoin + H2O = allantoate + H(+)</text>
        <dbReference type="Rhea" id="RHEA:17029"/>
        <dbReference type="ChEBI" id="CHEBI:15377"/>
        <dbReference type="ChEBI" id="CHEBI:15378"/>
        <dbReference type="ChEBI" id="CHEBI:15678"/>
        <dbReference type="ChEBI" id="CHEBI:17536"/>
        <dbReference type="EC" id="3.5.2.5"/>
    </reaction>
</comment>
<dbReference type="InterPro" id="IPR011059">
    <property type="entry name" value="Metal-dep_hydrolase_composite"/>
</dbReference>
<dbReference type="Gene3D" id="3.20.20.140">
    <property type="entry name" value="Metal-dependent hydrolases"/>
    <property type="match status" value="1"/>
</dbReference>
<gene>
    <name evidence="11" type="ORF">BDN70DRAFT_883589</name>
</gene>
<comment type="subunit">
    <text evidence="5">Homotetramer.</text>
</comment>
<dbReference type="PANTHER" id="PTHR43668:SF2">
    <property type="entry name" value="ALLANTOINASE"/>
    <property type="match status" value="1"/>
</dbReference>
<evidence type="ECO:0000256" key="4">
    <source>
        <dbReference type="ARBA" id="ARBA00010368"/>
    </source>
</evidence>
<evidence type="ECO:0000256" key="6">
    <source>
        <dbReference type="ARBA" id="ARBA00012863"/>
    </source>
</evidence>
<organism evidence="11 12">
    <name type="scientific">Pholiota conissans</name>
    <dbReference type="NCBI Taxonomy" id="109636"/>
    <lineage>
        <taxon>Eukaryota</taxon>
        <taxon>Fungi</taxon>
        <taxon>Dikarya</taxon>
        <taxon>Basidiomycota</taxon>
        <taxon>Agaricomycotina</taxon>
        <taxon>Agaricomycetes</taxon>
        <taxon>Agaricomycetidae</taxon>
        <taxon>Agaricales</taxon>
        <taxon>Agaricineae</taxon>
        <taxon>Strophariaceae</taxon>
        <taxon>Pholiota</taxon>
    </lineage>
</organism>
<reference evidence="11" key="1">
    <citation type="submission" date="2020-11" db="EMBL/GenBank/DDBJ databases">
        <authorList>
            <consortium name="DOE Joint Genome Institute"/>
            <person name="Ahrendt S."/>
            <person name="Riley R."/>
            <person name="Andreopoulos W."/>
            <person name="Labutti K."/>
            <person name="Pangilinan J."/>
            <person name="Ruiz-Duenas F.J."/>
            <person name="Barrasa J.M."/>
            <person name="Sanchez-Garcia M."/>
            <person name="Camarero S."/>
            <person name="Miyauchi S."/>
            <person name="Serrano A."/>
            <person name="Linde D."/>
            <person name="Babiker R."/>
            <person name="Drula E."/>
            <person name="Ayuso-Fernandez I."/>
            <person name="Pacheco R."/>
            <person name="Padilla G."/>
            <person name="Ferreira P."/>
            <person name="Barriuso J."/>
            <person name="Kellner H."/>
            <person name="Castanera R."/>
            <person name="Alfaro M."/>
            <person name="Ramirez L."/>
            <person name="Pisabarro A.G."/>
            <person name="Kuo A."/>
            <person name="Tritt A."/>
            <person name="Lipzen A."/>
            <person name="He G."/>
            <person name="Yan M."/>
            <person name="Ng V."/>
            <person name="Cullen D."/>
            <person name="Martin F."/>
            <person name="Rosso M.-N."/>
            <person name="Henrissat B."/>
            <person name="Hibbett D."/>
            <person name="Martinez A.T."/>
            <person name="Grigoriev I.V."/>
        </authorList>
    </citation>
    <scope>NUCLEOTIDE SEQUENCE</scope>
    <source>
        <strain evidence="11">CIRM-BRFM 674</strain>
    </source>
</reference>
<comment type="caution">
    <text evidence="11">The sequence shown here is derived from an EMBL/GenBank/DDBJ whole genome shotgun (WGS) entry which is preliminary data.</text>
</comment>
<dbReference type="EC" id="3.5.2.5" evidence="6"/>
<evidence type="ECO:0000256" key="9">
    <source>
        <dbReference type="ARBA" id="ARBA00022833"/>
    </source>
</evidence>
<dbReference type="AlphaFoldDB" id="A0A9P5YX52"/>
<evidence type="ECO:0000256" key="7">
    <source>
        <dbReference type="ARBA" id="ARBA00022723"/>
    </source>
</evidence>
<dbReference type="GO" id="GO:0005737">
    <property type="term" value="C:cytoplasm"/>
    <property type="evidence" value="ECO:0007669"/>
    <property type="project" value="TreeGrafter"/>
</dbReference>
<dbReference type="SUPFAM" id="SSF51338">
    <property type="entry name" value="Composite domain of metallo-dependent hydrolases"/>
    <property type="match status" value="2"/>
</dbReference>
<evidence type="ECO:0000256" key="5">
    <source>
        <dbReference type="ARBA" id="ARBA00011881"/>
    </source>
</evidence>
<keyword evidence="8" id="KW-0378">Hydrolase</keyword>
<evidence type="ECO:0000259" key="10">
    <source>
        <dbReference type="Pfam" id="PF01979"/>
    </source>
</evidence>
<name>A0A9P5YX52_9AGAR</name>
<dbReference type="PROSITE" id="PS00482">
    <property type="entry name" value="DIHYDROOROTASE_1"/>
    <property type="match status" value="1"/>
</dbReference>
<dbReference type="InterPro" id="IPR050138">
    <property type="entry name" value="DHOase/Allantoinase_Hydrolase"/>
</dbReference>
<dbReference type="GO" id="GO:0000256">
    <property type="term" value="P:allantoin catabolic process"/>
    <property type="evidence" value="ECO:0007669"/>
    <property type="project" value="InterPro"/>
</dbReference>
<dbReference type="GO" id="GO:0006145">
    <property type="term" value="P:purine nucleobase catabolic process"/>
    <property type="evidence" value="ECO:0007669"/>
    <property type="project" value="TreeGrafter"/>
</dbReference>
<dbReference type="PANTHER" id="PTHR43668">
    <property type="entry name" value="ALLANTOINASE"/>
    <property type="match status" value="1"/>
</dbReference>
<accession>A0A9P5YX52</accession>
<feature type="domain" description="Amidohydrolase-related" evidence="10">
    <location>
        <begin position="63"/>
        <end position="439"/>
    </location>
</feature>
<dbReference type="PROSITE" id="PS01137">
    <property type="entry name" value="TATD_1"/>
    <property type="match status" value="1"/>
</dbReference>
<keyword evidence="7" id="KW-0479">Metal-binding</keyword>
<dbReference type="FunFam" id="3.20.20.140:FF:000032">
    <property type="entry name" value="Allantoinase Dal1"/>
    <property type="match status" value="1"/>
</dbReference>